<name>A0A975NP77_9BRAD</name>
<dbReference type="PROSITE" id="PS50931">
    <property type="entry name" value="HTH_LYSR"/>
    <property type="match status" value="1"/>
</dbReference>
<dbReference type="PANTHER" id="PTHR30293">
    <property type="entry name" value="TRANSCRIPTIONAL REGULATORY PROTEIN NAC-RELATED"/>
    <property type="match status" value="1"/>
</dbReference>
<dbReference type="SUPFAM" id="SSF46785">
    <property type="entry name" value="Winged helix' DNA-binding domain"/>
    <property type="match status" value="1"/>
</dbReference>
<evidence type="ECO:0000256" key="5">
    <source>
        <dbReference type="ARBA" id="ARBA00023159"/>
    </source>
</evidence>
<dbReference type="RefSeq" id="WP_215614038.1">
    <property type="nucleotide sequence ID" value="NZ_CP076135.1"/>
</dbReference>
<dbReference type="Gene3D" id="1.10.10.10">
    <property type="entry name" value="Winged helix-like DNA-binding domain superfamily/Winged helix DNA-binding domain"/>
    <property type="match status" value="1"/>
</dbReference>
<reference evidence="8" key="1">
    <citation type="submission" date="2021-06" db="EMBL/GenBank/DDBJ databases">
        <title>Bradyrhizobium sp. S2-11-2 Genome sequencing.</title>
        <authorList>
            <person name="Jin L."/>
        </authorList>
    </citation>
    <scope>NUCLEOTIDE SEQUENCE</scope>
    <source>
        <strain evidence="8">S2-11-2</strain>
    </source>
</reference>
<dbReference type="GO" id="GO:0003677">
    <property type="term" value="F:DNA binding"/>
    <property type="evidence" value="ECO:0007669"/>
    <property type="project" value="UniProtKB-KW"/>
</dbReference>
<dbReference type="PRINTS" id="PR00039">
    <property type="entry name" value="HTHLYSR"/>
</dbReference>
<dbReference type="Proteomes" id="UP000680805">
    <property type="component" value="Chromosome"/>
</dbReference>
<dbReference type="PANTHER" id="PTHR30293:SF0">
    <property type="entry name" value="NITROGEN ASSIMILATION REGULATORY PROTEIN NAC"/>
    <property type="match status" value="1"/>
</dbReference>
<comment type="function">
    <text evidence="1">NodD regulates the expression of the nodABCFE genes which encode other nodulation proteins. NodD is also a negative regulator of its own expression. Binds flavonoids as inducers.</text>
</comment>
<dbReference type="Pfam" id="PF00126">
    <property type="entry name" value="HTH_1"/>
    <property type="match status" value="1"/>
</dbReference>
<dbReference type="InterPro" id="IPR005119">
    <property type="entry name" value="LysR_subst-bd"/>
</dbReference>
<evidence type="ECO:0000256" key="6">
    <source>
        <dbReference type="ARBA" id="ARBA00023163"/>
    </source>
</evidence>
<dbReference type="InterPro" id="IPR036388">
    <property type="entry name" value="WH-like_DNA-bd_sf"/>
</dbReference>
<evidence type="ECO:0000256" key="4">
    <source>
        <dbReference type="ARBA" id="ARBA00023125"/>
    </source>
</evidence>
<keyword evidence="4" id="KW-0238">DNA-binding</keyword>
<sequence>MDSRQLRYFIAVYEQRNLSRAADQASVAQSALSHHISNLEAEFATPLFERKPRGMQPTAAGERLYEHARIILRAMAAAEREIKEGSSVIAGDISIGMANSGVKAIGVPLMRAVLSKYPNLKLSLTESLSGATLMHLMASEVDLALVYNPQSEKDLVAEPVLEERMFCVGTAELLGKSKKPISFEEVTRLPLIMLRHGLSSRALLDDPVLLKRLETTSAILHLNSISGTTGALLAGLGCAVATKLFVQEQLKAGSLVAREVIEPTLTRTLYLCRLRNRPMTYAMEEMRRLMLSLIAEQVGRGAWEAKLLI</sequence>
<evidence type="ECO:0000256" key="3">
    <source>
        <dbReference type="ARBA" id="ARBA00023015"/>
    </source>
</evidence>
<dbReference type="AlphaFoldDB" id="A0A975NP77"/>
<accession>A0A975NP77</accession>
<proteinExistence type="inferred from homology"/>
<dbReference type="InterPro" id="IPR000847">
    <property type="entry name" value="LysR_HTH_N"/>
</dbReference>
<keyword evidence="6" id="KW-0804">Transcription</keyword>
<evidence type="ECO:0000313" key="9">
    <source>
        <dbReference type="Proteomes" id="UP000680805"/>
    </source>
</evidence>
<dbReference type="InterPro" id="IPR036390">
    <property type="entry name" value="WH_DNA-bd_sf"/>
</dbReference>
<protein>
    <submittedName>
        <fullName evidence="8">LysR family transcriptional regulator</fullName>
    </submittedName>
</protein>
<feature type="domain" description="HTH lysR-type" evidence="7">
    <location>
        <begin position="1"/>
        <end position="58"/>
    </location>
</feature>
<comment type="similarity">
    <text evidence="2">Belongs to the LysR transcriptional regulatory family.</text>
</comment>
<evidence type="ECO:0000313" key="8">
    <source>
        <dbReference type="EMBL" id="QWG18460.1"/>
    </source>
</evidence>
<evidence type="ECO:0000256" key="1">
    <source>
        <dbReference type="ARBA" id="ARBA00003502"/>
    </source>
</evidence>
<evidence type="ECO:0000256" key="2">
    <source>
        <dbReference type="ARBA" id="ARBA00009437"/>
    </source>
</evidence>
<dbReference type="GO" id="GO:0003700">
    <property type="term" value="F:DNA-binding transcription factor activity"/>
    <property type="evidence" value="ECO:0007669"/>
    <property type="project" value="InterPro"/>
</dbReference>
<keyword evidence="5" id="KW-0010">Activator</keyword>
<dbReference type="SUPFAM" id="SSF53850">
    <property type="entry name" value="Periplasmic binding protein-like II"/>
    <property type="match status" value="1"/>
</dbReference>
<dbReference type="FunFam" id="1.10.10.10:FF:000001">
    <property type="entry name" value="LysR family transcriptional regulator"/>
    <property type="match status" value="1"/>
</dbReference>
<keyword evidence="3" id="KW-0805">Transcription regulation</keyword>
<gene>
    <name evidence="8" type="ORF">KMZ68_00700</name>
</gene>
<dbReference type="EMBL" id="CP076135">
    <property type="protein sequence ID" value="QWG18460.1"/>
    <property type="molecule type" value="Genomic_DNA"/>
</dbReference>
<dbReference type="KEGG" id="bsei:KMZ68_00700"/>
<organism evidence="8 9">
    <name type="scientific">Bradyrhizobium sediminis</name>
    <dbReference type="NCBI Taxonomy" id="2840469"/>
    <lineage>
        <taxon>Bacteria</taxon>
        <taxon>Pseudomonadati</taxon>
        <taxon>Pseudomonadota</taxon>
        <taxon>Alphaproteobacteria</taxon>
        <taxon>Hyphomicrobiales</taxon>
        <taxon>Nitrobacteraceae</taxon>
        <taxon>Bradyrhizobium</taxon>
    </lineage>
</organism>
<dbReference type="GO" id="GO:2000142">
    <property type="term" value="P:regulation of DNA-templated transcription initiation"/>
    <property type="evidence" value="ECO:0007669"/>
    <property type="project" value="TreeGrafter"/>
</dbReference>
<dbReference type="Pfam" id="PF03466">
    <property type="entry name" value="LysR_substrate"/>
    <property type="match status" value="1"/>
</dbReference>
<dbReference type="Gene3D" id="3.40.190.290">
    <property type="match status" value="1"/>
</dbReference>
<evidence type="ECO:0000259" key="7">
    <source>
        <dbReference type="PROSITE" id="PS50931"/>
    </source>
</evidence>